<evidence type="ECO:0008006" key="3">
    <source>
        <dbReference type="Google" id="ProtNLM"/>
    </source>
</evidence>
<name>A0ABZ1W8P0_9ACTN</name>
<sequence length="800" mass="81677">MTQAVQQACLSLPADRHSTAEMLDYANLRNQVNASVQLVDPAGTTACSTAGSSTTTCVLAAGVPYSAMLVGTGWEDTYKLVRRDISPTATCTAPASTTLGGRSTPLDLTSALDARCIRVGGATTDKFWLSSRTLGSRYEPSTLLMAVDADGKVLCRQWGVSCRVTGSTSYVAVVVASGYTDKPIHTDVDTWKVGTEAGWAPECTAHRISVDGFPLRSGVLTESSTAYCAVVDVVPSQAFTVVGTSSATGPDTPNLSLLSGPKWGDNSYLGYQCGGTTGTFGTRCQSTGGSEAGQAVLLLSAAKTATPVEYSMQGLCDTGCTRPPSPLPTGISPATGAAGTRTQAVVRGSGLTLGTRVKLVRSDTWSSTQPVMTPLSVTPDGTALTVLVDANGLEPGTYDVVLDGIGYSGGEPSPGYLPRAFTVTAAVPAVKSRFVPVAPARFLDTRDGTGAQRQRVGPGGVLALQVAGVKGIPATGVTAVVMNVTAVNPSQDGHVDVYPDGQPVPNVSNLNFAAGQIVPNLVTVPVVNGKVDLRNSSGSVDLIADVTGYYTDAATGSALTPITPSRFLDTRDGTGATQQRVGPGGVVTLQVAGVKGIPAEGVTAVVMNVTAVHPTEAGHVTVYPNGQPLPNVSNLNFAAGQIVPNLVTVPVVNGKVDLRNSGGSVDLIADVTGYYSATGSTFSSAAPVRLLDTRYGAGARAGKVGSDGIVSLPVSGVEGVPAAGVTAVVLNVTVTAPTQESHLTVYPHGVERPGVSNLNFTAGQTVSNLVVVPVVDGRVAISNNWGDVDVIADLNGWFTA</sequence>
<gene>
    <name evidence="1" type="ORF">OG469_17760</name>
</gene>
<proteinExistence type="predicted"/>
<protein>
    <recommendedName>
        <fullName evidence="3">IPT/TIG domain-containing protein</fullName>
    </recommendedName>
</protein>
<keyword evidence="2" id="KW-1185">Reference proteome</keyword>
<dbReference type="Proteomes" id="UP001432014">
    <property type="component" value="Chromosome"/>
</dbReference>
<reference evidence="1 2" key="1">
    <citation type="submission" date="2022-10" db="EMBL/GenBank/DDBJ databases">
        <title>The complete genomes of actinobacterial strains from the NBC collection.</title>
        <authorList>
            <person name="Joergensen T.S."/>
            <person name="Alvarez Arevalo M."/>
            <person name="Sterndorff E.B."/>
            <person name="Faurdal D."/>
            <person name="Vuksanovic O."/>
            <person name="Mourched A.-S."/>
            <person name="Charusanti P."/>
            <person name="Shaw S."/>
            <person name="Blin K."/>
            <person name="Weber T."/>
        </authorList>
    </citation>
    <scope>NUCLEOTIDE SEQUENCE [LARGE SCALE GENOMIC DNA]</scope>
    <source>
        <strain evidence="1 2">NBC_01247</strain>
    </source>
</reference>
<evidence type="ECO:0000313" key="1">
    <source>
        <dbReference type="EMBL" id="WUS57193.1"/>
    </source>
</evidence>
<accession>A0ABZ1W8P0</accession>
<dbReference type="RefSeq" id="WP_329497480.1">
    <property type="nucleotide sequence ID" value="NZ_CP108460.1"/>
</dbReference>
<evidence type="ECO:0000313" key="2">
    <source>
        <dbReference type="Proteomes" id="UP001432014"/>
    </source>
</evidence>
<organism evidence="1 2">
    <name type="scientific">Kitasatospora herbaricolor</name>
    <dbReference type="NCBI Taxonomy" id="68217"/>
    <lineage>
        <taxon>Bacteria</taxon>
        <taxon>Bacillati</taxon>
        <taxon>Actinomycetota</taxon>
        <taxon>Actinomycetes</taxon>
        <taxon>Kitasatosporales</taxon>
        <taxon>Streptomycetaceae</taxon>
        <taxon>Kitasatospora</taxon>
    </lineage>
</organism>
<dbReference type="EMBL" id="CP108482">
    <property type="protein sequence ID" value="WUS57193.1"/>
    <property type="molecule type" value="Genomic_DNA"/>
</dbReference>